<dbReference type="RefSeq" id="XP_040710281.1">
    <property type="nucleotide sequence ID" value="XM_040856979.1"/>
</dbReference>
<feature type="region of interest" description="Disordered" evidence="3">
    <location>
        <begin position="1"/>
        <end position="26"/>
    </location>
</feature>
<accession>A0A1Y2DBQ8</accession>
<dbReference type="CDD" id="cd12148">
    <property type="entry name" value="fungal_TF_MHR"/>
    <property type="match status" value="1"/>
</dbReference>
<dbReference type="EMBL" id="MCFJ01000022">
    <property type="protein sequence ID" value="ORY56702.1"/>
    <property type="molecule type" value="Genomic_DNA"/>
</dbReference>
<evidence type="ECO:0000313" key="5">
    <source>
        <dbReference type="EMBL" id="ORY56702.1"/>
    </source>
</evidence>
<comment type="caution">
    <text evidence="5">The sequence shown here is derived from an EMBL/GenBank/DDBJ whole genome shotgun (WGS) entry which is preliminary data.</text>
</comment>
<dbReference type="SUPFAM" id="SSF57701">
    <property type="entry name" value="Zn2/Cys6 DNA-binding domain"/>
    <property type="match status" value="1"/>
</dbReference>
<dbReference type="InterPro" id="IPR007219">
    <property type="entry name" value="XnlR_reg_dom"/>
</dbReference>
<dbReference type="InParanoid" id="A0A1Y2DBQ8"/>
<dbReference type="STRING" id="1141098.A0A1Y2DBQ8"/>
<dbReference type="InterPro" id="IPR001138">
    <property type="entry name" value="Zn2Cys6_DnaBD"/>
</dbReference>
<protein>
    <recommendedName>
        <fullName evidence="4">Zn(2)-C6 fungal-type domain-containing protein</fullName>
    </recommendedName>
</protein>
<dbReference type="InterPro" id="IPR036864">
    <property type="entry name" value="Zn2-C6_fun-type_DNA-bd_sf"/>
</dbReference>
<keyword evidence="1" id="KW-0479">Metal-binding</keyword>
<proteinExistence type="predicted"/>
<dbReference type="Gene3D" id="4.10.240.10">
    <property type="entry name" value="Zn(2)-C6 fungal-type DNA-binding domain"/>
    <property type="match status" value="1"/>
</dbReference>
<organism evidence="5 6">
    <name type="scientific">Pseudomassariella vexata</name>
    <dbReference type="NCBI Taxonomy" id="1141098"/>
    <lineage>
        <taxon>Eukaryota</taxon>
        <taxon>Fungi</taxon>
        <taxon>Dikarya</taxon>
        <taxon>Ascomycota</taxon>
        <taxon>Pezizomycotina</taxon>
        <taxon>Sordariomycetes</taxon>
        <taxon>Xylariomycetidae</taxon>
        <taxon>Amphisphaeriales</taxon>
        <taxon>Pseudomassariaceae</taxon>
        <taxon>Pseudomassariella</taxon>
    </lineage>
</organism>
<gene>
    <name evidence="5" type="ORF">BCR38DRAFT_355777</name>
</gene>
<evidence type="ECO:0000259" key="4">
    <source>
        <dbReference type="PROSITE" id="PS50048"/>
    </source>
</evidence>
<reference evidence="5 6" key="1">
    <citation type="submission" date="2016-07" db="EMBL/GenBank/DDBJ databases">
        <title>Pervasive Adenine N6-methylation of Active Genes in Fungi.</title>
        <authorList>
            <consortium name="DOE Joint Genome Institute"/>
            <person name="Mondo S.J."/>
            <person name="Dannebaum R.O."/>
            <person name="Kuo R.C."/>
            <person name="Labutti K."/>
            <person name="Haridas S."/>
            <person name="Kuo A."/>
            <person name="Salamov A."/>
            <person name="Ahrendt S.R."/>
            <person name="Lipzen A."/>
            <person name="Sullivan W."/>
            <person name="Andreopoulos W.B."/>
            <person name="Clum A."/>
            <person name="Lindquist E."/>
            <person name="Daum C."/>
            <person name="Ramamoorthy G.K."/>
            <person name="Gryganskyi A."/>
            <person name="Culley D."/>
            <person name="Magnuson J.K."/>
            <person name="James T.Y."/>
            <person name="O'Malley M.A."/>
            <person name="Stajich J.E."/>
            <person name="Spatafora J.W."/>
            <person name="Visel A."/>
            <person name="Grigoriev I.V."/>
        </authorList>
    </citation>
    <scope>NUCLEOTIDE SEQUENCE [LARGE SCALE GENOMIC DNA]</scope>
    <source>
        <strain evidence="5 6">CBS 129021</strain>
    </source>
</reference>
<sequence>MNPEPSSNNSSSTGPATPTNNRKERGAIAAQACENCRARKQRCSEERPKCASCTRMKLECRYREPQPTKKDKTQLEMLEILKSIESFQVLDRLKNIEGGVKALVDNLNRSVPPPSAPSAYGPSYSNPVAGASSITLDSNRSGSWQPLPASLGTSSVRDDQYMYISAAYKMLSWPCIQQLMENSPRELSNLNLGSLDKDGSVIMLGLPSQGMSLPVDNRDAMSQGMQRSTRAYSMHASGLPSGALQTGALLTWEAMQRHSKSYFDTFNLIYPLLDRPHFYSQVLPAVVNNELDESINSTLACLVFALGEVGEVGVSGEPIAMYKGRPSGIKGGSSQRPPGLALFNEARRRMGFSMAECSLENVQIYALAGLYYQSCYHHLEYWRMTISASLACQALIMAKPEELASPQVDLIRRVFWHCSITETCLYLELNLPTTGLDKFEDRVGLPVFSSGTFSEEDYMCNQASHYKEHFASQTVLRRLSVEFHATLNNALGLVNLQFPGVAPEPTSATIAATTVKQLAMQLDQWRGMLPTGMPWPEDRPSPLPVSPDPYSQPLQSIQSMYPPPPPPPHPHQKVTPLLPSDFAFTADLDSEPAAYPFTADIQAANLRSRYYYVKYLIHRPFIFKALHHPTQMTQDDADGVATCLRTILLWPIAMAPVRSQKRLIPCLFFWTQNFLGILIILHLSQQVPILIKIRTEMLGEAFDVDARVTTQLYLDWIRDLKDSDPTARWCWTVLKGFYGPLDDL</sequence>
<feature type="domain" description="Zn(2)-C6 fungal-type" evidence="4">
    <location>
        <begin position="32"/>
        <end position="62"/>
    </location>
</feature>
<dbReference type="PANTHER" id="PTHR47785">
    <property type="entry name" value="ZN(II)2CYS6 TRANSCRIPTION FACTOR (EUROFUNG)-RELATED-RELATED"/>
    <property type="match status" value="1"/>
</dbReference>
<dbReference type="GeneID" id="63773191"/>
<dbReference type="AlphaFoldDB" id="A0A1Y2DBQ8"/>
<dbReference type="Pfam" id="PF00172">
    <property type="entry name" value="Zn_clus"/>
    <property type="match status" value="1"/>
</dbReference>
<dbReference type="GO" id="GO:0006351">
    <property type="term" value="P:DNA-templated transcription"/>
    <property type="evidence" value="ECO:0007669"/>
    <property type="project" value="InterPro"/>
</dbReference>
<dbReference type="Proteomes" id="UP000193689">
    <property type="component" value="Unassembled WGS sequence"/>
</dbReference>
<name>A0A1Y2DBQ8_9PEZI</name>
<feature type="region of interest" description="Disordered" evidence="3">
    <location>
        <begin position="536"/>
        <end position="572"/>
    </location>
</feature>
<evidence type="ECO:0000256" key="3">
    <source>
        <dbReference type="SAM" id="MobiDB-lite"/>
    </source>
</evidence>
<dbReference type="PROSITE" id="PS00463">
    <property type="entry name" value="ZN2_CY6_FUNGAL_1"/>
    <property type="match status" value="1"/>
</dbReference>
<dbReference type="InterPro" id="IPR053181">
    <property type="entry name" value="EcdB-like_regulator"/>
</dbReference>
<dbReference type="PROSITE" id="PS50048">
    <property type="entry name" value="ZN2_CY6_FUNGAL_2"/>
    <property type="match status" value="1"/>
</dbReference>
<keyword evidence="6" id="KW-1185">Reference proteome</keyword>
<evidence type="ECO:0000313" key="6">
    <source>
        <dbReference type="Proteomes" id="UP000193689"/>
    </source>
</evidence>
<dbReference type="GO" id="GO:0003677">
    <property type="term" value="F:DNA binding"/>
    <property type="evidence" value="ECO:0007669"/>
    <property type="project" value="InterPro"/>
</dbReference>
<dbReference type="SMART" id="SM00066">
    <property type="entry name" value="GAL4"/>
    <property type="match status" value="1"/>
</dbReference>
<evidence type="ECO:0000256" key="1">
    <source>
        <dbReference type="ARBA" id="ARBA00022723"/>
    </source>
</evidence>
<dbReference type="PANTHER" id="PTHR47785:SF6">
    <property type="entry name" value="ZN(II)2CYS6 TRANSCRIPTION FACTOR (EUROFUNG)"/>
    <property type="match status" value="1"/>
</dbReference>
<keyword evidence="2" id="KW-0539">Nucleus</keyword>
<dbReference type="OrthoDB" id="6133115at2759"/>
<dbReference type="CDD" id="cd00067">
    <property type="entry name" value="GAL4"/>
    <property type="match status" value="1"/>
</dbReference>
<dbReference type="GO" id="GO:0008270">
    <property type="term" value="F:zinc ion binding"/>
    <property type="evidence" value="ECO:0007669"/>
    <property type="project" value="InterPro"/>
</dbReference>
<dbReference type="GO" id="GO:0000981">
    <property type="term" value="F:DNA-binding transcription factor activity, RNA polymerase II-specific"/>
    <property type="evidence" value="ECO:0007669"/>
    <property type="project" value="InterPro"/>
</dbReference>
<evidence type="ECO:0000256" key="2">
    <source>
        <dbReference type="ARBA" id="ARBA00023242"/>
    </source>
</evidence>
<dbReference type="Pfam" id="PF04082">
    <property type="entry name" value="Fungal_trans"/>
    <property type="match status" value="1"/>
</dbReference>
<feature type="compositionally biased region" description="Low complexity" evidence="3">
    <location>
        <begin position="1"/>
        <end position="20"/>
    </location>
</feature>